<keyword evidence="5" id="KW-0288">FMN</keyword>
<comment type="caution">
    <text evidence="12">The sequence shown here is derived from an EMBL/GenBank/DDBJ whole genome shotgun (WGS) entry which is preliminary data.</text>
</comment>
<evidence type="ECO:0000256" key="7">
    <source>
        <dbReference type="ARBA" id="ARBA00023002"/>
    </source>
</evidence>
<dbReference type="Gene3D" id="3.20.20.70">
    <property type="entry name" value="Aldolase class I"/>
    <property type="match status" value="1"/>
</dbReference>
<comment type="similarity">
    <text evidence="3">In the N-terminal section; belongs to the NADH:flavin oxidoreductase/NADH oxidase family.</text>
</comment>
<protein>
    <submittedName>
        <fullName evidence="12">NADPH-dependent 2,4-dienoyl-CoA reductase</fullName>
    </submittedName>
</protein>
<dbReference type="InterPro" id="IPR001155">
    <property type="entry name" value="OxRdtase_FMN_N"/>
</dbReference>
<dbReference type="PANTHER" id="PTHR42917:SF2">
    <property type="entry name" value="2,4-DIENOYL-COA REDUCTASE [(2E)-ENOYL-COA-PRODUCING]"/>
    <property type="match status" value="1"/>
</dbReference>
<evidence type="ECO:0000256" key="8">
    <source>
        <dbReference type="ARBA" id="ARBA00023004"/>
    </source>
</evidence>
<keyword evidence="7" id="KW-0560">Oxidoreductase</keyword>
<evidence type="ECO:0000256" key="9">
    <source>
        <dbReference type="ARBA" id="ARBA00023014"/>
    </source>
</evidence>
<dbReference type="CDD" id="cd02930">
    <property type="entry name" value="DCR_FMN"/>
    <property type="match status" value="1"/>
</dbReference>
<gene>
    <name evidence="12" type="primary">fadH</name>
    <name evidence="12" type="ORF">GCM10008101_28900</name>
</gene>
<dbReference type="SUPFAM" id="SSF51395">
    <property type="entry name" value="FMN-linked oxidoreductases"/>
    <property type="match status" value="1"/>
</dbReference>
<comment type="cofactor">
    <cofactor evidence="1">
        <name>FMN</name>
        <dbReference type="ChEBI" id="CHEBI:58210"/>
    </cofactor>
</comment>
<evidence type="ECO:0000256" key="5">
    <source>
        <dbReference type="ARBA" id="ARBA00022643"/>
    </source>
</evidence>
<dbReference type="Pfam" id="PF07992">
    <property type="entry name" value="Pyr_redox_2"/>
    <property type="match status" value="1"/>
</dbReference>
<accession>A0ABQ3C959</accession>
<evidence type="ECO:0000313" key="12">
    <source>
        <dbReference type="EMBL" id="GGZ72770.1"/>
    </source>
</evidence>
<evidence type="ECO:0000259" key="10">
    <source>
        <dbReference type="Pfam" id="PF00724"/>
    </source>
</evidence>
<evidence type="ECO:0000313" key="13">
    <source>
        <dbReference type="Proteomes" id="UP000643403"/>
    </source>
</evidence>
<evidence type="ECO:0000259" key="11">
    <source>
        <dbReference type="Pfam" id="PF07992"/>
    </source>
</evidence>
<dbReference type="Gene3D" id="3.50.50.60">
    <property type="entry name" value="FAD/NAD(P)-binding domain"/>
    <property type="match status" value="1"/>
</dbReference>
<evidence type="ECO:0000256" key="1">
    <source>
        <dbReference type="ARBA" id="ARBA00001917"/>
    </source>
</evidence>
<keyword evidence="4" id="KW-0285">Flavoprotein</keyword>
<keyword evidence="6" id="KW-0479">Metal-binding</keyword>
<feature type="domain" description="FAD/NAD(P)-binding" evidence="11">
    <location>
        <begin position="382"/>
        <end position="640"/>
    </location>
</feature>
<reference evidence="13" key="1">
    <citation type="journal article" date="2019" name="Int. J. Syst. Evol. Microbiol.">
        <title>The Global Catalogue of Microorganisms (GCM) 10K type strain sequencing project: providing services to taxonomists for standard genome sequencing and annotation.</title>
        <authorList>
            <consortium name="The Broad Institute Genomics Platform"/>
            <consortium name="The Broad Institute Genome Sequencing Center for Infectious Disease"/>
            <person name="Wu L."/>
            <person name="Ma J."/>
        </authorList>
    </citation>
    <scope>NUCLEOTIDE SEQUENCE [LARGE SCALE GENOMIC DNA]</scope>
    <source>
        <strain evidence="13">KCTC 22558</strain>
    </source>
</reference>
<keyword evidence="8" id="KW-0408">Iron</keyword>
<dbReference type="InterPro" id="IPR036188">
    <property type="entry name" value="FAD/NAD-bd_sf"/>
</dbReference>
<dbReference type="RefSeq" id="WP_189451271.1">
    <property type="nucleotide sequence ID" value="NZ_BMXY01000006.1"/>
</dbReference>
<comment type="cofactor">
    <cofactor evidence="2">
        <name>[4Fe-4S] cluster</name>
        <dbReference type="ChEBI" id="CHEBI:49883"/>
    </cofactor>
</comment>
<dbReference type="PRINTS" id="PR00368">
    <property type="entry name" value="FADPNR"/>
</dbReference>
<dbReference type="PANTHER" id="PTHR42917">
    <property type="entry name" value="2,4-DIENOYL-COA REDUCTASE"/>
    <property type="match status" value="1"/>
</dbReference>
<evidence type="ECO:0000256" key="4">
    <source>
        <dbReference type="ARBA" id="ARBA00022630"/>
    </source>
</evidence>
<evidence type="ECO:0000256" key="3">
    <source>
        <dbReference type="ARBA" id="ARBA00011048"/>
    </source>
</evidence>
<dbReference type="InterPro" id="IPR013785">
    <property type="entry name" value="Aldolase_TIM"/>
</dbReference>
<name>A0ABQ3C959_9GAMM</name>
<evidence type="ECO:0000256" key="2">
    <source>
        <dbReference type="ARBA" id="ARBA00001966"/>
    </source>
</evidence>
<dbReference type="Proteomes" id="UP000643403">
    <property type="component" value="Unassembled WGS sequence"/>
</dbReference>
<dbReference type="SUPFAM" id="SSF51971">
    <property type="entry name" value="Nucleotide-binding domain"/>
    <property type="match status" value="1"/>
</dbReference>
<evidence type="ECO:0000256" key="6">
    <source>
        <dbReference type="ARBA" id="ARBA00022723"/>
    </source>
</evidence>
<organism evidence="12 13">
    <name type="scientific">Cognatilysobacter xinjiangensis</name>
    <dbReference type="NCBI Taxonomy" id="546892"/>
    <lineage>
        <taxon>Bacteria</taxon>
        <taxon>Pseudomonadati</taxon>
        <taxon>Pseudomonadota</taxon>
        <taxon>Gammaproteobacteria</taxon>
        <taxon>Lysobacterales</taxon>
        <taxon>Lysobacteraceae</taxon>
        <taxon>Cognatilysobacter</taxon>
    </lineage>
</organism>
<feature type="domain" description="NADH:flavin oxidoreductase/NADH oxidase N-terminal" evidence="10">
    <location>
        <begin position="13"/>
        <end position="337"/>
    </location>
</feature>
<dbReference type="InterPro" id="IPR051793">
    <property type="entry name" value="NADH:flavin_oxidoreductase"/>
</dbReference>
<keyword evidence="9" id="KW-0411">Iron-sulfur</keyword>
<dbReference type="Gene3D" id="3.40.50.720">
    <property type="entry name" value="NAD(P)-binding Rossmann-like Domain"/>
    <property type="match status" value="1"/>
</dbReference>
<dbReference type="EMBL" id="BMXY01000006">
    <property type="protein sequence ID" value="GGZ72770.1"/>
    <property type="molecule type" value="Genomic_DNA"/>
</dbReference>
<proteinExistence type="inferred from homology"/>
<sequence length="678" mass="73164">MTPEPTLPVYPHLFSPLDLGFCTLPNRVLMGSMHTGLEDHARDFPKLAAYFAERAEGGVGLMVTGGFSPNVRGWLKPMSGTLALPWQVRRHRQVTAAVHAHGARICLQLLHAGRYGYHPLQVAPSAIKAPINPFTPKALSAAGVERQIRAFVRSAKLARDAGYDGVEVMGSEGYLLNQFTAPRTNRRDDAWGGDAGKRMRFAVEIVRRIREACGPDFIVIYRLSMIDLVDDGLAWDEVVQQAQAIEAAGATIINTGIGWHEARVPTIATSVPRAAFVDITARLKPHVRLPLVATNRINMPDVAERVLASGAADMVSMARPLLADPQWVAKARGGRVDEINTCIACNQACLDHVFQNRRATCLVNPRASYETDLVYAPTRAPKKVAVVGAGVAGLACATVAAQRGHEVVLFEAADDIGGQFNLARRIPGKEEFDETIRYFRRRLELDRVALRVGTRATPEQLYGFDSVVLSTGVVPRAVDFPGSDDPRVLRYDDVLAGRAAVGARVAIVGAGGIGFDVAEFLAHEGVSPSLDVEAWRREWGVDVGYNTARGGLRTPEKPPVARELWLLQRSPGKPGARLGKTTGWIHRASLKARGVKAFGGVQYVRFDDAGFHVTVDGVAQVLPVDNIVICAGQESNNPLEAPLRAAGRDVHVIGGAELAAELDAKRAIAQGSRLAAAL</sequence>
<dbReference type="InterPro" id="IPR023753">
    <property type="entry name" value="FAD/NAD-binding_dom"/>
</dbReference>
<dbReference type="Pfam" id="PF00724">
    <property type="entry name" value="Oxidored_FMN"/>
    <property type="match status" value="1"/>
</dbReference>
<dbReference type="SUPFAM" id="SSF51905">
    <property type="entry name" value="FAD/NAD(P)-binding domain"/>
    <property type="match status" value="1"/>
</dbReference>
<keyword evidence="13" id="KW-1185">Reference proteome</keyword>